<protein>
    <submittedName>
        <fullName evidence="1">Uncharacterized protein</fullName>
    </submittedName>
</protein>
<organism evidence="1 2">
    <name type="scientific">Pistacia integerrima</name>
    <dbReference type="NCBI Taxonomy" id="434235"/>
    <lineage>
        <taxon>Eukaryota</taxon>
        <taxon>Viridiplantae</taxon>
        <taxon>Streptophyta</taxon>
        <taxon>Embryophyta</taxon>
        <taxon>Tracheophyta</taxon>
        <taxon>Spermatophyta</taxon>
        <taxon>Magnoliopsida</taxon>
        <taxon>eudicotyledons</taxon>
        <taxon>Gunneridae</taxon>
        <taxon>Pentapetalae</taxon>
        <taxon>rosids</taxon>
        <taxon>malvids</taxon>
        <taxon>Sapindales</taxon>
        <taxon>Anacardiaceae</taxon>
        <taxon>Pistacia</taxon>
    </lineage>
</organism>
<proteinExistence type="predicted"/>
<dbReference type="EMBL" id="CM047738">
    <property type="protein sequence ID" value="KAJ0044998.1"/>
    <property type="molecule type" value="Genomic_DNA"/>
</dbReference>
<name>A0ACC0Z4Y6_9ROSI</name>
<accession>A0ACC0Z4Y6</accession>
<sequence>MLYDFELFRGSIVATIVMIFRRLFSSDVPKKEPIIAAQTIAADLSAEAEATAAEEAASQNAGRKSPWRFLKYGTVAALTGATAGAGYVTYAYSTEEIVEKTKPLRESLNYSVGDDAPAVEKYRAMLYNAAMTVPSKAIELYLDLRTLVEEQVKGFTEPTDEKLLPDLHPAEQHVFTLVLDLKETLLYSDWKRDRGWRTFKRPGVDAFLEHMAKFYEIVVYSDELSMYVDPVCDKLDGENHYIRYRLSRGATKYQDGKHYRDLSKLNRDPAKILYVSGRAFESSLQPENCVPIKPYKLETEDTALLDLIPFLEYVARNSPADIRTVLSSYERKDIAKEFLERSKDYQRSGNYKASGCKNKGSKVASGDGKDRVM</sequence>
<evidence type="ECO:0000313" key="1">
    <source>
        <dbReference type="EMBL" id="KAJ0044998.1"/>
    </source>
</evidence>
<dbReference type="Proteomes" id="UP001163603">
    <property type="component" value="Chromosome 3"/>
</dbReference>
<reference evidence="2" key="1">
    <citation type="journal article" date="2023" name="G3 (Bethesda)">
        <title>Genome assembly and association tests identify interacting loci associated with vigor, precocity, and sex in interspecific pistachio rootstocks.</title>
        <authorList>
            <person name="Palmer W."/>
            <person name="Jacygrad E."/>
            <person name="Sagayaradj S."/>
            <person name="Cavanaugh K."/>
            <person name="Han R."/>
            <person name="Bertier L."/>
            <person name="Beede B."/>
            <person name="Kafkas S."/>
            <person name="Golino D."/>
            <person name="Preece J."/>
            <person name="Michelmore R."/>
        </authorList>
    </citation>
    <scope>NUCLEOTIDE SEQUENCE [LARGE SCALE GENOMIC DNA]</scope>
</reference>
<keyword evidence="2" id="KW-1185">Reference proteome</keyword>
<gene>
    <name evidence="1" type="ORF">Pint_03877</name>
</gene>
<evidence type="ECO:0000313" key="2">
    <source>
        <dbReference type="Proteomes" id="UP001163603"/>
    </source>
</evidence>
<comment type="caution">
    <text evidence="1">The sequence shown here is derived from an EMBL/GenBank/DDBJ whole genome shotgun (WGS) entry which is preliminary data.</text>
</comment>